<dbReference type="RefSeq" id="WP_059053796.1">
    <property type="nucleotide sequence ID" value="NZ_JAZHSO010000016.1"/>
</dbReference>
<evidence type="ECO:0000313" key="3">
    <source>
        <dbReference type="Proteomes" id="UP000054078"/>
    </source>
</evidence>
<dbReference type="OrthoDB" id="9810847at2"/>
<feature type="transmembrane region" description="Helical" evidence="1">
    <location>
        <begin position="87"/>
        <end position="114"/>
    </location>
</feature>
<evidence type="ECO:0000256" key="1">
    <source>
        <dbReference type="SAM" id="Phobius"/>
    </source>
</evidence>
<comment type="caution">
    <text evidence="2">The sequence shown here is derived from an EMBL/GenBank/DDBJ whole genome shotgun (WGS) entry which is preliminary data.</text>
</comment>
<feature type="transmembrane region" description="Helical" evidence="1">
    <location>
        <begin position="33"/>
        <end position="53"/>
    </location>
</feature>
<proteinExistence type="predicted"/>
<keyword evidence="3" id="KW-1185">Reference proteome</keyword>
<dbReference type="Pfam" id="PF04020">
    <property type="entry name" value="Phage_holin_4_2"/>
    <property type="match status" value="1"/>
</dbReference>
<dbReference type="Proteomes" id="UP000054078">
    <property type="component" value="Unassembled WGS sequence"/>
</dbReference>
<keyword evidence="1" id="KW-0812">Transmembrane</keyword>
<dbReference type="AlphaFoldDB" id="A0A100YXE9"/>
<evidence type="ECO:0000313" key="2">
    <source>
        <dbReference type="EMBL" id="KUH59466.1"/>
    </source>
</evidence>
<keyword evidence="1" id="KW-1133">Transmembrane helix</keyword>
<dbReference type="PANTHER" id="PTHR37309">
    <property type="entry name" value="SLR0284 PROTEIN"/>
    <property type="match status" value="1"/>
</dbReference>
<reference evidence="2 3" key="1">
    <citation type="submission" date="2015-12" db="EMBL/GenBank/DDBJ databases">
        <title>Draft Genome Sequence of Olsenella scatoligenes SK9K4T; a Producer of 3-Methylindole- (skatole) and 4-Methylphenol- (p-cresol) Isolated from Pig Feces.</title>
        <authorList>
            <person name="Li X."/>
            <person name="Borg B."/>
            <person name="Canibe N."/>
        </authorList>
    </citation>
    <scope>NUCLEOTIDE SEQUENCE [LARGE SCALE GENOMIC DNA]</scope>
    <source>
        <strain evidence="2 3">SK9K4</strain>
    </source>
</reference>
<dbReference type="PANTHER" id="PTHR37309:SF1">
    <property type="entry name" value="SLR0284 PROTEIN"/>
    <property type="match status" value="1"/>
</dbReference>
<dbReference type="InterPro" id="IPR007165">
    <property type="entry name" value="Phage_holin_4_2"/>
</dbReference>
<sequence>MRTLMSVLATAIASFVAVALVPSAHVIGQPQWAAYLAFALMLCVMNAIVKPIIQILSIPATILTLGLFTFVIDALMVSLASNLASSVFGMGVVVTGFWGTLFVALIVSVVSGLLGAKD</sequence>
<name>A0A100YXE9_TRASO</name>
<organism evidence="2 3">
    <name type="scientific">Tractidigestivibacter scatoligenes</name>
    <name type="common">Olsenella scatoligenes</name>
    <dbReference type="NCBI Taxonomy" id="1299998"/>
    <lineage>
        <taxon>Bacteria</taxon>
        <taxon>Bacillati</taxon>
        <taxon>Actinomycetota</taxon>
        <taxon>Coriobacteriia</taxon>
        <taxon>Coriobacteriales</taxon>
        <taxon>Atopobiaceae</taxon>
        <taxon>Tractidigestivibacter</taxon>
    </lineage>
</organism>
<feature type="transmembrane region" description="Helical" evidence="1">
    <location>
        <begin position="60"/>
        <end position="81"/>
    </location>
</feature>
<dbReference type="EMBL" id="LOJF01000001">
    <property type="protein sequence ID" value="KUH59466.1"/>
    <property type="molecule type" value="Genomic_DNA"/>
</dbReference>
<evidence type="ECO:0008006" key="4">
    <source>
        <dbReference type="Google" id="ProtNLM"/>
    </source>
</evidence>
<gene>
    <name evidence="2" type="ORF">AUL39_03925</name>
</gene>
<accession>A0A100YXE9</accession>
<protein>
    <recommendedName>
        <fullName evidence="4">Phage holin family protein</fullName>
    </recommendedName>
</protein>
<keyword evidence="1" id="KW-0472">Membrane</keyword>